<gene>
    <name evidence="1" type="ORF">SH1V18_40710</name>
</gene>
<protein>
    <submittedName>
        <fullName evidence="1">Uncharacterized protein</fullName>
    </submittedName>
</protein>
<dbReference type="RefSeq" id="WP_281818753.1">
    <property type="nucleotide sequence ID" value="NZ_BRLB01000019.1"/>
</dbReference>
<keyword evidence="2" id="KW-1185">Reference proteome</keyword>
<dbReference type="Proteomes" id="UP001144256">
    <property type="component" value="Unassembled WGS sequence"/>
</dbReference>
<accession>A0A9W6DFT8</accession>
<evidence type="ECO:0000313" key="1">
    <source>
        <dbReference type="EMBL" id="GKX31591.1"/>
    </source>
</evidence>
<comment type="caution">
    <text evidence="1">The sequence shown here is derived from an EMBL/GenBank/DDBJ whole genome shotgun (WGS) entry which is preliminary data.</text>
</comment>
<dbReference type="EMBL" id="BRLB01000019">
    <property type="protein sequence ID" value="GKX31591.1"/>
    <property type="molecule type" value="Genomic_DNA"/>
</dbReference>
<proteinExistence type="predicted"/>
<sequence>MRKSHLINIILIVMIVCSSCKSIDQESYSNNDEKDVDIKVMTDVTLGESDLSMMGKDNYIIALRLYDGKYYEDYNPGPEYGANWVGNCKLCIIDTDKNYIIDSYSSNEFNEQLSVKNKFDITIEDYNNDGNYEFLVGQYGSSNFNIYNMYYITSDFKIGYYDEVGEINITNKEYSPVLDLDENGNIIYDYYDNNKGEKIIKTIDTELINHDDKQ</sequence>
<dbReference type="AlphaFoldDB" id="A0A9W6DFT8"/>
<organism evidence="1 2">
    <name type="scientific">Vallitalea longa</name>
    <dbReference type="NCBI Taxonomy" id="2936439"/>
    <lineage>
        <taxon>Bacteria</taxon>
        <taxon>Bacillati</taxon>
        <taxon>Bacillota</taxon>
        <taxon>Clostridia</taxon>
        <taxon>Lachnospirales</taxon>
        <taxon>Vallitaleaceae</taxon>
        <taxon>Vallitalea</taxon>
    </lineage>
</organism>
<name>A0A9W6DFT8_9FIRM</name>
<reference evidence="1" key="1">
    <citation type="submission" date="2022-06" db="EMBL/GenBank/DDBJ databases">
        <title>Vallitalea longa sp. nov., an anaerobic bacterium isolated from marine sediment.</title>
        <authorList>
            <person name="Hirano S."/>
            <person name="Terahara T."/>
            <person name="Mori K."/>
            <person name="Hamada M."/>
            <person name="Matsumoto R."/>
            <person name="Kobayashi T."/>
        </authorList>
    </citation>
    <scope>NUCLEOTIDE SEQUENCE</scope>
    <source>
        <strain evidence="1">SH18-1</strain>
    </source>
</reference>
<evidence type="ECO:0000313" key="2">
    <source>
        <dbReference type="Proteomes" id="UP001144256"/>
    </source>
</evidence>